<keyword evidence="2" id="KW-1185">Reference proteome</keyword>
<protein>
    <submittedName>
        <fullName evidence="1">Uncharacterized protein</fullName>
    </submittedName>
</protein>
<reference evidence="1 2" key="1">
    <citation type="journal article" date="2022" name="Genome Biol. Evol.">
        <title>The Spruce Budworm Genome: Reconstructing the Evolutionary History of Antifreeze Proteins.</title>
        <authorList>
            <person name="Beliveau C."/>
            <person name="Gagne P."/>
            <person name="Picq S."/>
            <person name="Vernygora O."/>
            <person name="Keeling C.I."/>
            <person name="Pinkney K."/>
            <person name="Doucet D."/>
            <person name="Wen F."/>
            <person name="Johnston J.S."/>
            <person name="Maaroufi H."/>
            <person name="Boyle B."/>
            <person name="Laroche J."/>
            <person name="Dewar K."/>
            <person name="Juretic N."/>
            <person name="Blackburn G."/>
            <person name="Nisole A."/>
            <person name="Brunet B."/>
            <person name="Brandao M."/>
            <person name="Lumley L."/>
            <person name="Duan J."/>
            <person name="Quan G."/>
            <person name="Lucarotti C.J."/>
            <person name="Roe A.D."/>
            <person name="Sperling F.A.H."/>
            <person name="Levesque R.C."/>
            <person name="Cusson M."/>
        </authorList>
    </citation>
    <scope>NUCLEOTIDE SEQUENCE [LARGE SCALE GENOMIC DNA]</scope>
    <source>
        <strain evidence="1">Glfc:IPQL:Cfum</strain>
    </source>
</reference>
<comment type="caution">
    <text evidence="1">The sequence shown here is derived from an EMBL/GenBank/DDBJ whole genome shotgun (WGS) entry which is preliminary data.</text>
</comment>
<proteinExistence type="predicted"/>
<dbReference type="Proteomes" id="UP001064048">
    <property type="component" value="Chromosome 15"/>
</dbReference>
<gene>
    <name evidence="1" type="ORF">MSG28_009137</name>
</gene>
<evidence type="ECO:0000313" key="2">
    <source>
        <dbReference type="Proteomes" id="UP001064048"/>
    </source>
</evidence>
<name>A0ACC0KX25_CHOFU</name>
<sequence length="708" mass="81418">MNSWGNEHFGMHPNMMGMPPMNPMMQNIMHPPLLPPPIMQNMMDMPMPNNNMGQMAPIGPQLPPEGMPPQPEVQDPSVESTEVQVIEDQEAQQGTSRQAQDGTRSRDSRNNRDRDRDNRQGRSGRRTRSRERRDRNERVGTSRMGDRPDNNQQNRMDRPDRSRHDRRDRRSKWDNNDKASTSDKGGNMGMAINMMMPGVSGTMMPFGMMQNQPNQMEMQSMQNMPGMPGMMPGMMNPMVDQNMFMMNQQMMPMMNQAIYCSTVVLLPPIPGVSVPNRRERPPGCRTIFVGGVPNDVKEDVLTEIFQRFGNVCDIKLHRQGVCHIRFEKQENVEQSFFISGYRFKYHNQGDNEATALFIDYALNRDDYTEYERAKRSKREPTPPRIEPMTPIALQSITEKVKSDDQFAEAAPTLVGWLERGECNKKNANTFYSLIQASNNQIRRLFNVKMVLDEEYHTVKVSMKEKFAHVLLQFEQVAKILSAARHQRVSDHFNKQQRRNIEMWLKMTEEVDNIKEEFEANFNEEEIDKIGKNTVPQEKYDELKHENENLMYELEGYKNEAHLAKDEAERKFETFKAHFIAQHNLTNKTQSYPPLPPPPIAHILEAPKPLPPPPTPDDNKVITTGPSVPPSEAKLISILTAFLMVHPLGASLDYLVSYVRSMTPNVTQATVQEILQKYSDVFRRVTSGVGASIEHRWCFVTFDVIKSEA</sequence>
<evidence type="ECO:0000313" key="1">
    <source>
        <dbReference type="EMBL" id="KAI8440825.1"/>
    </source>
</evidence>
<organism evidence="1 2">
    <name type="scientific">Choristoneura fumiferana</name>
    <name type="common">Spruce budworm moth</name>
    <name type="synonym">Archips fumiferana</name>
    <dbReference type="NCBI Taxonomy" id="7141"/>
    <lineage>
        <taxon>Eukaryota</taxon>
        <taxon>Metazoa</taxon>
        <taxon>Ecdysozoa</taxon>
        <taxon>Arthropoda</taxon>
        <taxon>Hexapoda</taxon>
        <taxon>Insecta</taxon>
        <taxon>Pterygota</taxon>
        <taxon>Neoptera</taxon>
        <taxon>Endopterygota</taxon>
        <taxon>Lepidoptera</taxon>
        <taxon>Glossata</taxon>
        <taxon>Ditrysia</taxon>
        <taxon>Tortricoidea</taxon>
        <taxon>Tortricidae</taxon>
        <taxon>Tortricinae</taxon>
        <taxon>Choristoneura</taxon>
    </lineage>
</organism>
<dbReference type="EMBL" id="CM046115">
    <property type="protein sequence ID" value="KAI8440825.1"/>
    <property type="molecule type" value="Genomic_DNA"/>
</dbReference>
<accession>A0ACC0KX25</accession>